<name>A0ABW5EYW7_9BURK</name>
<evidence type="ECO:0000313" key="2">
    <source>
        <dbReference type="Proteomes" id="UP001597287"/>
    </source>
</evidence>
<dbReference type="Proteomes" id="UP001597287">
    <property type="component" value="Unassembled WGS sequence"/>
</dbReference>
<accession>A0ABW5EYW7</accession>
<gene>
    <name evidence="1" type="ORF">ACFSPV_31010</name>
</gene>
<organism evidence="1 2">
    <name type="scientific">Delftia deserti</name>
    <dbReference type="NCBI Taxonomy" id="1651218"/>
    <lineage>
        <taxon>Bacteria</taxon>
        <taxon>Pseudomonadati</taxon>
        <taxon>Pseudomonadota</taxon>
        <taxon>Betaproteobacteria</taxon>
        <taxon>Burkholderiales</taxon>
        <taxon>Comamonadaceae</taxon>
        <taxon>Delftia</taxon>
    </lineage>
</organism>
<comment type="caution">
    <text evidence="1">The sequence shown here is derived from an EMBL/GenBank/DDBJ whole genome shotgun (WGS) entry which is preliminary data.</text>
</comment>
<dbReference type="EMBL" id="JBHUIG010000051">
    <property type="protein sequence ID" value="MFD2323118.1"/>
    <property type="molecule type" value="Genomic_DNA"/>
</dbReference>
<protein>
    <submittedName>
        <fullName evidence="1">HK97 gp10 family phage protein</fullName>
    </submittedName>
</protein>
<evidence type="ECO:0000313" key="1">
    <source>
        <dbReference type="EMBL" id="MFD2323118.1"/>
    </source>
</evidence>
<dbReference type="InterPro" id="IPR010064">
    <property type="entry name" value="HK97-gp10_tail"/>
</dbReference>
<reference evidence="2" key="1">
    <citation type="journal article" date="2019" name="Int. J. Syst. Evol. Microbiol.">
        <title>The Global Catalogue of Microorganisms (GCM) 10K type strain sequencing project: providing services to taxonomists for standard genome sequencing and annotation.</title>
        <authorList>
            <consortium name="The Broad Institute Genomics Platform"/>
            <consortium name="The Broad Institute Genome Sequencing Center for Infectious Disease"/>
            <person name="Wu L."/>
            <person name="Ma J."/>
        </authorList>
    </citation>
    <scope>NUCLEOTIDE SEQUENCE [LARGE SCALE GENOMIC DNA]</scope>
    <source>
        <strain evidence="2">CCUG 62793</strain>
    </source>
</reference>
<sequence>MASRRDLRKQALQGNKTFGMAVDLGALDSLLADLGDDVHEAIRPVAQAGAQVLYERVKINVRALGRSTGNLDRSIYQAFSPEKSADGQRAEYHVSWNHVIAPHGHLVEWGYLQRYRYYRGNDGQVRPMVRPGMDGKKPPGRRASQAQKDAYYVTLPTPIQVPGKAFVRSAESSVPEAQKAAEAELWRRLFEKGAYGGT</sequence>
<dbReference type="Pfam" id="PF04883">
    <property type="entry name" value="HK97-gp10_like"/>
    <property type="match status" value="1"/>
</dbReference>
<dbReference type="RefSeq" id="WP_380106847.1">
    <property type="nucleotide sequence ID" value="NZ_JBHSIH010000001.1"/>
</dbReference>
<proteinExistence type="predicted"/>
<keyword evidence="2" id="KW-1185">Reference proteome</keyword>